<keyword evidence="3" id="KW-1185">Reference proteome</keyword>
<name>A0A150GVD6_GONPE</name>
<dbReference type="EMBL" id="LSYV01000007">
    <property type="protein sequence ID" value="KXZ53809.1"/>
    <property type="molecule type" value="Genomic_DNA"/>
</dbReference>
<dbReference type="OrthoDB" id="529546at2759"/>
<feature type="compositionally biased region" description="Basic residues" evidence="1">
    <location>
        <begin position="134"/>
        <end position="144"/>
    </location>
</feature>
<evidence type="ECO:0008006" key="4">
    <source>
        <dbReference type="Google" id="ProtNLM"/>
    </source>
</evidence>
<protein>
    <recommendedName>
        <fullName evidence="4">Sulfotransferase</fullName>
    </recommendedName>
</protein>
<evidence type="ECO:0000313" key="2">
    <source>
        <dbReference type="EMBL" id="KXZ53809.1"/>
    </source>
</evidence>
<dbReference type="AlphaFoldDB" id="A0A150GVD6"/>
<comment type="caution">
    <text evidence="2">The sequence shown here is derived from an EMBL/GenBank/DDBJ whole genome shotgun (WGS) entry which is preliminary data.</text>
</comment>
<reference evidence="3" key="1">
    <citation type="journal article" date="2016" name="Nat. Commun.">
        <title>The Gonium pectorale genome demonstrates co-option of cell cycle regulation during the evolution of multicellularity.</title>
        <authorList>
            <person name="Hanschen E.R."/>
            <person name="Marriage T.N."/>
            <person name="Ferris P.J."/>
            <person name="Hamaji T."/>
            <person name="Toyoda A."/>
            <person name="Fujiyama A."/>
            <person name="Neme R."/>
            <person name="Noguchi H."/>
            <person name="Minakuchi Y."/>
            <person name="Suzuki M."/>
            <person name="Kawai-Toyooka H."/>
            <person name="Smith D.R."/>
            <person name="Sparks H."/>
            <person name="Anderson J."/>
            <person name="Bakaric R."/>
            <person name="Luria V."/>
            <person name="Karger A."/>
            <person name="Kirschner M.W."/>
            <person name="Durand P.M."/>
            <person name="Michod R.E."/>
            <person name="Nozaki H."/>
            <person name="Olson B.J."/>
        </authorList>
    </citation>
    <scope>NUCLEOTIDE SEQUENCE [LARGE SCALE GENOMIC DNA]</scope>
    <source>
        <strain evidence="3">NIES-2863</strain>
    </source>
</reference>
<feature type="region of interest" description="Disordered" evidence="1">
    <location>
        <begin position="128"/>
        <end position="182"/>
    </location>
</feature>
<gene>
    <name evidence="2" type="ORF">GPECTOR_6g727</name>
</gene>
<proteinExistence type="predicted"/>
<dbReference type="Proteomes" id="UP000075714">
    <property type="component" value="Unassembled WGS sequence"/>
</dbReference>
<evidence type="ECO:0000313" key="3">
    <source>
        <dbReference type="Proteomes" id="UP000075714"/>
    </source>
</evidence>
<evidence type="ECO:0000256" key="1">
    <source>
        <dbReference type="SAM" id="MobiDB-lite"/>
    </source>
</evidence>
<organism evidence="2 3">
    <name type="scientific">Gonium pectorale</name>
    <name type="common">Green alga</name>
    <dbReference type="NCBI Taxonomy" id="33097"/>
    <lineage>
        <taxon>Eukaryota</taxon>
        <taxon>Viridiplantae</taxon>
        <taxon>Chlorophyta</taxon>
        <taxon>core chlorophytes</taxon>
        <taxon>Chlorophyceae</taxon>
        <taxon>CS clade</taxon>
        <taxon>Chlamydomonadales</taxon>
        <taxon>Volvocaceae</taxon>
        <taxon>Gonium</taxon>
    </lineage>
</organism>
<sequence length="481" mass="53045">MAARSVLELLHISKAAGTSMCHLAEASRCRALDFGMGRTCLLREFDDQPRWLNASHHWGAIATTAKAHTGHPIAFMLYGVPRLASRVRTCAARLQFMRKRNLDFFANEYTVYNELVLGNLTKLSTPIRASTKAVKQRQRRRRRYLHGEDGQPHAQPRQQEEEQQEQEPQAKPAKRRTAKQSAAMRLQMELERERDLGVRAAAAAADYLGHVQRITAAGAEAHPQARLEEQPAPEELGDYSAVIRGTHLCPRFAAVAVLRDPLERFRSHLLFVLQTYMGMYERRSLADAFAPWRDSPAAWRAFAPPVMDNYMVRTLAGEGAYALPYGALAAPPYMDLAKAVLAQYDVLLVLESDSAAMGRACSWGLGWSSSLDDVSSRNTSAMLLRHGVRTMAAGGGGGEPGILGIAGEALQQLLPTPPVLAELEATAVQYDRVLYDYGRLLSALDDVVWRAANATLQEPMPGLWSGPPGSAAPCGYINMRR</sequence>
<accession>A0A150GVD6</accession>